<dbReference type="PANTHER" id="PTHR34294">
    <property type="entry name" value="TRANSCRIPTIONAL REGULATOR-RELATED"/>
    <property type="match status" value="1"/>
</dbReference>
<dbReference type="OrthoDB" id="7065657at2"/>
<keyword evidence="2" id="KW-0805">Transcription regulation</keyword>
<evidence type="ECO:0000256" key="1">
    <source>
        <dbReference type="ARBA" id="ARBA00010466"/>
    </source>
</evidence>
<evidence type="ECO:0000313" key="7">
    <source>
        <dbReference type="Proteomes" id="UP000274139"/>
    </source>
</evidence>
<dbReference type="AlphaFoldDB" id="A0A454JEP3"/>
<comment type="similarity">
    <text evidence="1">Belongs to the SorC transcriptional regulatory family.</text>
</comment>
<dbReference type="SUPFAM" id="SSF100950">
    <property type="entry name" value="NagB/RpiA/CoA transferase-like"/>
    <property type="match status" value="1"/>
</dbReference>
<evidence type="ECO:0000259" key="5">
    <source>
        <dbReference type="Pfam" id="PF04198"/>
    </source>
</evidence>
<keyword evidence="3" id="KW-0238">DNA-binding</keyword>
<evidence type="ECO:0000256" key="2">
    <source>
        <dbReference type="ARBA" id="ARBA00023015"/>
    </source>
</evidence>
<dbReference type="RefSeq" id="WP_103525908.1">
    <property type="nucleotide sequence ID" value="NZ_JAIZDC010000001.1"/>
</dbReference>
<accession>A0A454JEP3</accession>
<evidence type="ECO:0000256" key="3">
    <source>
        <dbReference type="ARBA" id="ARBA00023125"/>
    </source>
</evidence>
<dbReference type="InterPro" id="IPR007324">
    <property type="entry name" value="Sugar-bd_dom_put"/>
</dbReference>
<sequence>MARQQDKLDQAARAAWLYYVAGKNQNEVAEQLNVSRQVAQRLLASAVENGLVKVSVQHPVADCLELAAALQARFGLALCEVVPHDQDSPAELQHKLAVAGAQIFQRYLTQDKPMVVELGSGRTLKAIIDELPALDCPQHRLVSLIGTIAHDGSSNRYDVALPASQKTQSKYFLLPAPLYADSAEDRAQWCNHRLYRVVEQLAQQADVAFIGIGTIGEGCALQEDGFLEQQEIHALVAQNAVAEIIGRPIDSQGRLVQTNIQQRVTSLPLPCPPPRPVIAFAGGESKAAAILAVLRGQWLSGLVTDEACARQILDRSA</sequence>
<feature type="domain" description="Sugar-binding" evidence="5">
    <location>
        <begin position="59"/>
        <end position="313"/>
    </location>
</feature>
<evidence type="ECO:0000313" key="6">
    <source>
        <dbReference type="EMBL" id="RMC93579.1"/>
    </source>
</evidence>
<dbReference type="Gene3D" id="1.10.10.10">
    <property type="entry name" value="Winged helix-like DNA-binding domain superfamily/Winged helix DNA-binding domain"/>
    <property type="match status" value="1"/>
</dbReference>
<comment type="caution">
    <text evidence="6">The sequence shown here is derived from an EMBL/GenBank/DDBJ whole genome shotgun (WGS) entry which is preliminary data.</text>
</comment>
<dbReference type="Gene3D" id="3.40.50.1360">
    <property type="match status" value="1"/>
</dbReference>
<dbReference type="Proteomes" id="UP000274139">
    <property type="component" value="Unassembled WGS sequence"/>
</dbReference>
<name>A0A454JEP3_9NEIS</name>
<keyword evidence="7" id="KW-1185">Reference proteome</keyword>
<keyword evidence="4" id="KW-0804">Transcription</keyword>
<gene>
    <name evidence="6" type="ORF">EAY64_16875</name>
</gene>
<dbReference type="InterPro" id="IPR036388">
    <property type="entry name" value="WH-like_DNA-bd_sf"/>
</dbReference>
<dbReference type="GO" id="GO:0003677">
    <property type="term" value="F:DNA binding"/>
    <property type="evidence" value="ECO:0007669"/>
    <property type="project" value="UniProtKB-KW"/>
</dbReference>
<dbReference type="EMBL" id="RFAR01000078">
    <property type="protein sequence ID" value="RMC93579.1"/>
    <property type="molecule type" value="Genomic_DNA"/>
</dbReference>
<protein>
    <submittedName>
        <fullName evidence="6">Sugar-binding transcriptional regulator</fullName>
    </submittedName>
</protein>
<dbReference type="InterPro" id="IPR051054">
    <property type="entry name" value="SorC_transcr_regulators"/>
</dbReference>
<dbReference type="Pfam" id="PF04198">
    <property type="entry name" value="Sugar-bind"/>
    <property type="match status" value="1"/>
</dbReference>
<organism evidence="6 7">
    <name type="scientific">Aquitalea palustris</name>
    <dbReference type="NCBI Taxonomy" id="2480983"/>
    <lineage>
        <taxon>Bacteria</taxon>
        <taxon>Pseudomonadati</taxon>
        <taxon>Pseudomonadota</taxon>
        <taxon>Betaproteobacteria</taxon>
        <taxon>Neisseriales</taxon>
        <taxon>Chromobacteriaceae</taxon>
        <taxon>Aquitalea</taxon>
    </lineage>
</organism>
<proteinExistence type="inferred from homology"/>
<reference evidence="6 7" key="1">
    <citation type="submission" date="2018-10" db="EMBL/GenBank/DDBJ databases">
        <title>Draft genome sequence of Aquitalea MWU14-2217 isolated from a wild cranberry bog in Provincetown, Massachusetts.</title>
        <authorList>
            <person name="Ebadzadsahrai G."/>
            <person name="Soby S."/>
        </authorList>
    </citation>
    <scope>NUCLEOTIDE SEQUENCE [LARGE SCALE GENOMIC DNA]</scope>
    <source>
        <strain evidence="6 7">MWU14-2217</strain>
    </source>
</reference>
<evidence type="ECO:0000256" key="4">
    <source>
        <dbReference type="ARBA" id="ARBA00023163"/>
    </source>
</evidence>
<dbReference type="InterPro" id="IPR037171">
    <property type="entry name" value="NagB/RpiA_transferase-like"/>
</dbReference>
<dbReference type="GO" id="GO:0030246">
    <property type="term" value="F:carbohydrate binding"/>
    <property type="evidence" value="ECO:0007669"/>
    <property type="project" value="InterPro"/>
</dbReference>
<dbReference type="PANTHER" id="PTHR34294:SF1">
    <property type="entry name" value="TRANSCRIPTIONAL REGULATOR LSRR"/>
    <property type="match status" value="1"/>
</dbReference>